<sequence length="555" mass="66147">MSKSSTITEKGWWILKLFIIREGLAQRDYEYNPFRTETPEYLLPTEHFYSYPRHINFMLDHKVSVPTASSWCEKFHKMGLLKKESRRTEFGRAFQKTQHYYINPDLDAFNQILSIAIEHSSPQELMKLFGKYYFQSRITESLVREILFEKNVKMLTVINMLDWEPHEAEEVFRIWDSETVQTFQELQQEYVAHFYEENKESWDFPTSYRWNRLTCMQIKIPVFPADMDTAEQMERIRENFGSEAIILYDNQCPYLDYASFLRDYQRLHEYNYLILPILALIKVSPNACLYFLSQNWQGFTFSVEILYGGQKGPSCDLLVNLFFLAINDMTQNPRTPLNSIVSRIHFRDIPRELDSKGNLTTENALAAVYLKKYHILYYDIGFSTKGVESSGVTPLPYQQNAQQSESPAFWIKTWLKRQYAMWYQEIEIKDFLRLIELLQSDDPIGTRLRERFPNRMKNILSVYDKQKIPGEQFKKCLLNELNNVLECKDLYNEKAFSHITLSEITQELLEYILDEKEWVDDPWGRKDTEVIQVNRRLLDEAFPDIFSEMESRRLF</sequence>
<gene>
    <name evidence="1" type="ORF">SZ63_02885</name>
</gene>
<evidence type="ECO:0000313" key="2">
    <source>
        <dbReference type="Proteomes" id="UP000035301"/>
    </source>
</evidence>
<dbReference type="OrthoDB" id="373002at2157"/>
<dbReference type="Proteomes" id="UP000035301">
    <property type="component" value="Unassembled WGS sequence"/>
</dbReference>
<dbReference type="PATRIC" id="fig|1550566.3.peg.620"/>
<keyword evidence="2" id="KW-1185">Reference proteome</keyword>
<reference evidence="1 2" key="1">
    <citation type="journal article" date="2015" name="Int. J. Syst. Evol. Microbiol.">
        <title>Methanoculleus sediminis sp. nov., a methanogen from sediments near a submarine mud volcano.</title>
        <authorList>
            <person name="Chen S.C."/>
            <person name="Chen M.F."/>
            <person name="Lai M.C."/>
            <person name="Weng C.Y."/>
            <person name="Wu S.Y."/>
            <person name="Lin S."/>
            <person name="Yang T.F."/>
            <person name="Chen P.C."/>
        </authorList>
    </citation>
    <scope>NUCLEOTIDE SEQUENCE [LARGE SCALE GENOMIC DNA]</scope>
    <source>
        <strain evidence="1 2">S3Fa</strain>
    </source>
</reference>
<comment type="caution">
    <text evidence="1">The sequence shown here is derived from an EMBL/GenBank/DDBJ whole genome shotgun (WGS) entry which is preliminary data.</text>
</comment>
<name>A0A0H1R5S0_9EURY</name>
<evidence type="ECO:0000313" key="1">
    <source>
        <dbReference type="EMBL" id="KLK88037.1"/>
    </source>
</evidence>
<dbReference type="EMBL" id="JXOJ01000002">
    <property type="protein sequence ID" value="KLK88037.1"/>
    <property type="molecule type" value="Genomic_DNA"/>
</dbReference>
<protein>
    <submittedName>
        <fullName evidence="1">Uncharacterized protein</fullName>
    </submittedName>
</protein>
<organism evidence="1 2">
    <name type="scientific">Methanoculleus sediminis</name>
    <dbReference type="NCBI Taxonomy" id="1550566"/>
    <lineage>
        <taxon>Archaea</taxon>
        <taxon>Methanobacteriati</taxon>
        <taxon>Methanobacteriota</taxon>
        <taxon>Stenosarchaea group</taxon>
        <taxon>Methanomicrobia</taxon>
        <taxon>Methanomicrobiales</taxon>
        <taxon>Methanomicrobiaceae</taxon>
        <taxon>Methanoculleus</taxon>
    </lineage>
</organism>
<accession>A0A0H1R5S0</accession>
<proteinExistence type="predicted"/>
<dbReference type="AlphaFoldDB" id="A0A0H1R5S0"/>
<dbReference type="RefSeq" id="WP_048180923.1">
    <property type="nucleotide sequence ID" value="NZ_JXOJ01000002.1"/>
</dbReference>